<evidence type="ECO:0000256" key="2">
    <source>
        <dbReference type="PIRSR" id="PIRSR605511-1"/>
    </source>
</evidence>
<feature type="domain" description="SMP-30/Gluconolactonase/LRE-like region" evidence="4">
    <location>
        <begin position="26"/>
        <end position="268"/>
    </location>
</feature>
<dbReference type="SUPFAM" id="SSF63829">
    <property type="entry name" value="Calcium-dependent phosphotriesterase"/>
    <property type="match status" value="1"/>
</dbReference>
<feature type="binding site" evidence="3">
    <location>
        <position position="28"/>
    </location>
    <ligand>
        <name>a divalent metal cation</name>
        <dbReference type="ChEBI" id="CHEBI:60240"/>
    </ligand>
</feature>
<dbReference type="Gene3D" id="2.120.10.30">
    <property type="entry name" value="TolB, C-terminal domain"/>
    <property type="match status" value="1"/>
</dbReference>
<dbReference type="Pfam" id="PF08450">
    <property type="entry name" value="SGL"/>
    <property type="match status" value="1"/>
</dbReference>
<feature type="binding site" evidence="3">
    <location>
        <position position="111"/>
    </location>
    <ligand>
        <name>substrate</name>
    </ligand>
</feature>
<sequence length="347" mass="37700">MPLPPLLPLDALDSTPRCLFDIKAQLGEGPIWVPETQRLYFTDIKGCRLYRYHPATGACREWVAPGPVGFLLPVEGGTFLAGMRDGLHSFDPATGGFSHLCVITPGQEGNRLNDGCVDRQGRIWFGTMDDWERHPSGAIYRVAEVDGKIAITCCDTGYVVSNGPTVSPDGRFLYVCDSPARKIYVFDKTPDGTLHNKRLFAQLDHGYPDGIVTDCEGNLWCGLWGGGRIARFRPDGQALPSIPMPVTNVTKIAFGGDDLKTAFVTTARRGLSEAQLAKEPQAGGVFAFRSDVAGVPQGQFRFNPRHEDETLVSRVIVPPHPEDAVNVAGESLARPGAAQEAPPGTWR</sequence>
<dbReference type="InterPro" id="IPR011042">
    <property type="entry name" value="6-blade_b-propeller_TolB-like"/>
</dbReference>
<accession>A0A4Y6UCN1</accession>
<dbReference type="AlphaFoldDB" id="A0A4Y6UCN1"/>
<dbReference type="RefSeq" id="WP_141443583.1">
    <property type="nucleotide sequence ID" value="NZ_CP038231.1"/>
</dbReference>
<dbReference type="InterPro" id="IPR005511">
    <property type="entry name" value="SMP-30"/>
</dbReference>
<feature type="binding site" evidence="3">
    <location>
        <position position="113"/>
    </location>
    <ligand>
        <name>substrate</name>
    </ligand>
</feature>
<dbReference type="PANTHER" id="PTHR10907:SF47">
    <property type="entry name" value="REGUCALCIN"/>
    <property type="match status" value="1"/>
</dbReference>
<dbReference type="GO" id="GO:0019853">
    <property type="term" value="P:L-ascorbic acid biosynthetic process"/>
    <property type="evidence" value="ECO:0007669"/>
    <property type="project" value="TreeGrafter"/>
</dbReference>
<name>A0A4Y6UCN1_9PROT</name>
<comment type="cofactor">
    <cofactor evidence="3">
        <name>Zn(2+)</name>
        <dbReference type="ChEBI" id="CHEBI:29105"/>
    </cofactor>
    <text evidence="3">Binds 1 divalent metal cation per subunit.</text>
</comment>
<dbReference type="PRINTS" id="PR01790">
    <property type="entry name" value="SMP30FAMILY"/>
</dbReference>
<keyword evidence="3" id="KW-0479">Metal-binding</keyword>
<organism evidence="5 6">
    <name type="scientific">Formicincola oecophyllae</name>
    <dbReference type="NCBI Taxonomy" id="2558361"/>
    <lineage>
        <taxon>Bacteria</taxon>
        <taxon>Pseudomonadati</taxon>
        <taxon>Pseudomonadota</taxon>
        <taxon>Alphaproteobacteria</taxon>
        <taxon>Acetobacterales</taxon>
        <taxon>Acetobacteraceae</taxon>
        <taxon>Formicincola</taxon>
    </lineage>
</organism>
<feature type="binding site" evidence="3">
    <location>
        <position position="209"/>
    </location>
    <ligand>
        <name>a divalent metal cation</name>
        <dbReference type="ChEBI" id="CHEBI:60240"/>
    </ligand>
</feature>
<feature type="binding site" evidence="3">
    <location>
        <position position="162"/>
    </location>
    <ligand>
        <name>a divalent metal cation</name>
        <dbReference type="ChEBI" id="CHEBI:60240"/>
    </ligand>
</feature>
<evidence type="ECO:0000256" key="3">
    <source>
        <dbReference type="PIRSR" id="PIRSR605511-2"/>
    </source>
</evidence>
<dbReference type="GO" id="GO:0004341">
    <property type="term" value="F:gluconolactonase activity"/>
    <property type="evidence" value="ECO:0007669"/>
    <property type="project" value="TreeGrafter"/>
</dbReference>
<evidence type="ECO:0000256" key="1">
    <source>
        <dbReference type="ARBA" id="ARBA00008853"/>
    </source>
</evidence>
<reference evidence="5 6" key="1">
    <citation type="submission" date="2019-03" db="EMBL/GenBank/DDBJ databases">
        <title>The complete genome sequence of Swingsia_sp. F3b2 LMG30590(T).</title>
        <authorList>
            <person name="Chua K.-O."/>
            <person name="Chan K.-G."/>
            <person name="See-Too W.-S."/>
        </authorList>
    </citation>
    <scope>NUCLEOTIDE SEQUENCE [LARGE SCALE GENOMIC DNA]</scope>
    <source>
        <strain evidence="5 6">F3b2</strain>
    </source>
</reference>
<protein>
    <submittedName>
        <fullName evidence="5">SMP-30/gluconolactonase/LRE family protein</fullName>
    </submittedName>
</protein>
<dbReference type="InterPro" id="IPR013658">
    <property type="entry name" value="SGL"/>
</dbReference>
<comment type="similarity">
    <text evidence="1">Belongs to the SMP-30/CGR1 family.</text>
</comment>
<keyword evidence="6" id="KW-1185">Reference proteome</keyword>
<dbReference type="PANTHER" id="PTHR10907">
    <property type="entry name" value="REGUCALCIN"/>
    <property type="match status" value="1"/>
</dbReference>
<dbReference type="EMBL" id="CP038231">
    <property type="protein sequence ID" value="QDH13875.1"/>
    <property type="molecule type" value="Genomic_DNA"/>
</dbReference>
<dbReference type="OrthoDB" id="2633250at2"/>
<dbReference type="Proteomes" id="UP000318709">
    <property type="component" value="Chromosome"/>
</dbReference>
<evidence type="ECO:0000313" key="5">
    <source>
        <dbReference type="EMBL" id="QDH13875.1"/>
    </source>
</evidence>
<gene>
    <name evidence="5" type="ORF">E3E12_06380</name>
</gene>
<feature type="active site" description="Proton donor/acceptor" evidence="2">
    <location>
        <position position="209"/>
    </location>
</feature>
<proteinExistence type="inferred from homology"/>
<dbReference type="GO" id="GO:0005509">
    <property type="term" value="F:calcium ion binding"/>
    <property type="evidence" value="ECO:0007669"/>
    <property type="project" value="TreeGrafter"/>
</dbReference>
<evidence type="ECO:0000259" key="4">
    <source>
        <dbReference type="Pfam" id="PF08450"/>
    </source>
</evidence>
<keyword evidence="3" id="KW-0862">Zinc</keyword>
<dbReference type="KEGG" id="swf:E3E12_06380"/>
<evidence type="ECO:0000313" key="6">
    <source>
        <dbReference type="Proteomes" id="UP000318709"/>
    </source>
</evidence>